<evidence type="ECO:0000256" key="2">
    <source>
        <dbReference type="PROSITE-ProRule" id="PRU00192"/>
    </source>
</evidence>
<evidence type="ECO:0000256" key="1">
    <source>
        <dbReference type="ARBA" id="ARBA00022443"/>
    </source>
</evidence>
<dbReference type="GO" id="GO:0015630">
    <property type="term" value="C:microtubule cytoskeleton"/>
    <property type="evidence" value="ECO:0007669"/>
    <property type="project" value="TreeGrafter"/>
</dbReference>
<feature type="compositionally biased region" description="Basic and acidic residues" evidence="3">
    <location>
        <begin position="353"/>
        <end position="363"/>
    </location>
</feature>
<evidence type="ECO:0000313" key="5">
    <source>
        <dbReference type="EMBL" id="OAF58277.1"/>
    </source>
</evidence>
<dbReference type="GeneID" id="36289562"/>
<feature type="compositionally biased region" description="Basic and acidic residues" evidence="3">
    <location>
        <begin position="294"/>
        <end position="304"/>
    </location>
</feature>
<feature type="compositionally biased region" description="Low complexity" evidence="3">
    <location>
        <begin position="661"/>
        <end position="670"/>
    </location>
</feature>
<accession>A0A177A810</accession>
<feature type="compositionally biased region" description="Low complexity" evidence="3">
    <location>
        <begin position="90"/>
        <end position="105"/>
    </location>
</feature>
<dbReference type="OrthoDB" id="196165at2759"/>
<feature type="compositionally biased region" description="Basic and acidic residues" evidence="3">
    <location>
        <begin position="384"/>
        <end position="423"/>
    </location>
</feature>
<dbReference type="AlphaFoldDB" id="A0A177A810"/>
<gene>
    <name evidence="5" type="ORF">VC83_06503</name>
</gene>
<dbReference type="InterPro" id="IPR053039">
    <property type="entry name" value="Polarity_Bud-Selection_Reg"/>
</dbReference>
<protein>
    <recommendedName>
        <fullName evidence="4">SH3 domain-containing protein</fullName>
    </recommendedName>
</protein>
<feature type="compositionally biased region" description="Low complexity" evidence="3">
    <location>
        <begin position="34"/>
        <end position="47"/>
    </location>
</feature>
<dbReference type="PROSITE" id="PS50002">
    <property type="entry name" value="SH3"/>
    <property type="match status" value="1"/>
</dbReference>
<feature type="compositionally biased region" description="Basic and acidic residues" evidence="3">
    <location>
        <begin position="499"/>
        <end position="513"/>
    </location>
</feature>
<feature type="compositionally biased region" description="Polar residues" evidence="3">
    <location>
        <begin position="337"/>
        <end position="352"/>
    </location>
</feature>
<dbReference type="InterPro" id="IPR001452">
    <property type="entry name" value="SH3_domain"/>
</dbReference>
<feature type="compositionally biased region" description="Acidic residues" evidence="3">
    <location>
        <begin position="310"/>
        <end position="320"/>
    </location>
</feature>
<dbReference type="RefSeq" id="XP_024323562.1">
    <property type="nucleotide sequence ID" value="XM_024470101.1"/>
</dbReference>
<dbReference type="GO" id="GO:0030950">
    <property type="term" value="P:establishment or maintenance of actin cytoskeleton polarity"/>
    <property type="evidence" value="ECO:0007669"/>
    <property type="project" value="TreeGrafter"/>
</dbReference>
<dbReference type="PANTHER" id="PTHR47775:SF1">
    <property type="entry name" value="BUD SITE SELECTION PROTEIN 14"/>
    <property type="match status" value="1"/>
</dbReference>
<dbReference type="VEuPathDB" id="FungiDB:GMDG_04331"/>
<feature type="compositionally biased region" description="Acidic residues" evidence="3">
    <location>
        <begin position="106"/>
        <end position="124"/>
    </location>
</feature>
<dbReference type="InterPro" id="IPR036028">
    <property type="entry name" value="SH3-like_dom_sf"/>
</dbReference>
<proteinExistence type="predicted"/>
<feature type="region of interest" description="Disordered" evidence="3">
    <location>
        <begin position="276"/>
        <end position="693"/>
    </location>
</feature>
<evidence type="ECO:0000259" key="4">
    <source>
        <dbReference type="PROSITE" id="PS50002"/>
    </source>
</evidence>
<keyword evidence="1 2" id="KW-0728">SH3 domain</keyword>
<feature type="compositionally biased region" description="Polar residues" evidence="3">
    <location>
        <begin position="628"/>
        <end position="641"/>
    </location>
</feature>
<evidence type="ECO:0000256" key="3">
    <source>
        <dbReference type="SAM" id="MobiDB-lite"/>
    </source>
</evidence>
<feature type="compositionally biased region" description="Polar residues" evidence="3">
    <location>
        <begin position="479"/>
        <end position="495"/>
    </location>
</feature>
<feature type="domain" description="SH3" evidence="4">
    <location>
        <begin position="139"/>
        <end position="200"/>
    </location>
</feature>
<dbReference type="SUPFAM" id="SSF50044">
    <property type="entry name" value="SH3-domain"/>
    <property type="match status" value="1"/>
</dbReference>
<sequence>MTRPQIIRADTIDLQDQDAPSAKDHTRQPTHPSAIGAGPPAPHQAGAIRSMVEENERRQHPDTSPNWANADDSEYDDSDTIEPIANGGYHNQHGAHGSQSGGSNAEDADMADAEGDDSMDEDDMMDKISSSPSIDDEDIDFEFVYALHTFVATVEGQANATKGDTMVLLDDSNSYWWLVRVVKDSSIGYLPAEHIETPTERLARLNKHRNIDLSATMLGDQADKPKNPLKMAIRRRNAKNVTFNQTHTYVEASDVEYSSDEEDGENAYFAYHDEKTEEENAAAKEEDATSTEPDPEKAATREVKAGTTDDGNDSDDDADPSGEVTRTSDEIFEGQPEGTSKSRNGTVRNTDSFFKDDTVETRKITITPNLLRDDSSASTARTSNESKEIRERRSLDKLEKDSASDKAKDKKAAKDKKDKDKKPGMLSGLFKRKDKKSKSADEDPDDLIIGPGKASSERTTSPAPSRDSEEVTGTPADDTASTRGRNGSPQRNPSKLQKMRAEAPSKLGKHENEDISQTEPQATLERSASAAGKETMRLVQPEGATVLAPTGTTTTTITSDAPKAANDTPKITAVGAITKILRSRSDSEPKPERLKKAKARLELDDSDSPVEVTTKPVRPIPGAFPDSYASTRSDDTLTAPTTEAEPLSRAHPPALVAGDASSPESSPSPELGTSDAMMKSSDTAAPASTRTSASTWSDVQLRSFFDDGADVRDLLVVVYDKTGVEPAGPEHPLVGGLFSAEEARVRDLGLRLDNMLGDWLARKRTVTTR</sequence>
<name>A0A177A810_9PEZI</name>
<dbReference type="Gene3D" id="2.30.30.40">
    <property type="entry name" value="SH3 Domains"/>
    <property type="match status" value="1"/>
</dbReference>
<dbReference type="eggNOG" id="ENOG502R17J">
    <property type="taxonomic scope" value="Eukaryota"/>
</dbReference>
<dbReference type="GO" id="GO:0008104">
    <property type="term" value="P:intracellular protein localization"/>
    <property type="evidence" value="ECO:0007669"/>
    <property type="project" value="TreeGrafter"/>
</dbReference>
<dbReference type="SMART" id="SM00326">
    <property type="entry name" value="SH3"/>
    <property type="match status" value="1"/>
</dbReference>
<feature type="compositionally biased region" description="Acidic residues" evidence="3">
    <location>
        <begin position="71"/>
        <end position="80"/>
    </location>
</feature>
<feature type="compositionally biased region" description="Low complexity" evidence="3">
    <location>
        <begin position="680"/>
        <end position="693"/>
    </location>
</feature>
<dbReference type="FunFam" id="2.30.30.40:FF:000035">
    <property type="entry name" value="SH3 domain containing protein"/>
    <property type="match status" value="1"/>
</dbReference>
<dbReference type="EMBL" id="KV441397">
    <property type="protein sequence ID" value="OAF58277.1"/>
    <property type="molecule type" value="Genomic_DNA"/>
</dbReference>
<feature type="compositionally biased region" description="Basic and acidic residues" evidence="3">
    <location>
        <begin position="583"/>
        <end position="603"/>
    </location>
</feature>
<feature type="compositionally biased region" description="Basic and acidic residues" evidence="3">
    <location>
        <begin position="51"/>
        <end position="61"/>
    </location>
</feature>
<organism evidence="5">
    <name type="scientific">Pseudogymnoascus destructans</name>
    <dbReference type="NCBI Taxonomy" id="655981"/>
    <lineage>
        <taxon>Eukaryota</taxon>
        <taxon>Fungi</taxon>
        <taxon>Dikarya</taxon>
        <taxon>Ascomycota</taxon>
        <taxon>Pezizomycotina</taxon>
        <taxon>Leotiomycetes</taxon>
        <taxon>Thelebolales</taxon>
        <taxon>Thelebolaceae</taxon>
        <taxon>Pseudogymnoascus</taxon>
    </lineage>
</organism>
<dbReference type="PANTHER" id="PTHR47775">
    <property type="entry name" value="BUD SITE SELECTION PROTEIN 14"/>
    <property type="match status" value="1"/>
</dbReference>
<reference evidence="5" key="1">
    <citation type="submission" date="2016-03" db="EMBL/GenBank/DDBJ databases">
        <title>Updated assembly of Pseudogymnoascus destructans, the fungus causing white-nose syndrome of bats.</title>
        <authorList>
            <person name="Palmer J.M."/>
            <person name="Drees K.P."/>
            <person name="Foster J.T."/>
            <person name="Lindner D.L."/>
        </authorList>
    </citation>
    <scope>NUCLEOTIDE SEQUENCE [LARGE SCALE GENOMIC DNA]</scope>
    <source>
        <strain evidence="5">20631-21</strain>
    </source>
</reference>
<feature type="region of interest" description="Disordered" evidence="3">
    <location>
        <begin position="1"/>
        <end position="133"/>
    </location>
</feature>
<feature type="compositionally biased region" description="Polar residues" evidence="3">
    <location>
        <begin position="515"/>
        <end position="526"/>
    </location>
</feature>
<dbReference type="GO" id="GO:0051286">
    <property type="term" value="C:cell tip"/>
    <property type="evidence" value="ECO:0007669"/>
    <property type="project" value="TreeGrafter"/>
</dbReference>
<dbReference type="Proteomes" id="UP000077154">
    <property type="component" value="Unassembled WGS sequence"/>
</dbReference>